<keyword evidence="5" id="KW-0564">Palmitate</keyword>
<protein>
    <submittedName>
        <fullName evidence="7">Uncharacterized protein</fullName>
    </submittedName>
</protein>
<evidence type="ECO:0000256" key="1">
    <source>
        <dbReference type="ARBA" id="ARBA00004635"/>
    </source>
</evidence>
<dbReference type="Gene3D" id="3.40.190.10">
    <property type="entry name" value="Periplasmic binding protein-like II"/>
    <property type="match status" value="2"/>
</dbReference>
<comment type="similarity">
    <text evidence="2">Belongs to the NlpA lipoprotein family.</text>
</comment>
<dbReference type="STRING" id="1813019.A2J15_00590"/>
<dbReference type="PANTHER" id="PTHR30429:SF0">
    <property type="entry name" value="METHIONINE-BINDING LIPOPROTEIN METQ"/>
    <property type="match status" value="1"/>
</dbReference>
<sequence length="124" mass="14050">MTVFTKAFCIATLFNTFIWENEEIKISIPNNPTDESHAQKINTQLAKSLKDTDYTLINSNFAILTGLNPIKDGLYTENEYNRNIITVKQGNEELPKIKALTKTLQSNKVKNLSKKNQGTLIPTF</sequence>
<evidence type="ECO:0000313" key="8">
    <source>
        <dbReference type="Proteomes" id="UP000286095"/>
    </source>
</evidence>
<dbReference type="GO" id="GO:0016020">
    <property type="term" value="C:membrane"/>
    <property type="evidence" value="ECO:0007669"/>
    <property type="project" value="UniProtKB-SubCell"/>
</dbReference>
<organism evidence="7 8">
    <name type="scientific">Campylobacter hepaticus</name>
    <dbReference type="NCBI Taxonomy" id="1813019"/>
    <lineage>
        <taxon>Bacteria</taxon>
        <taxon>Pseudomonadati</taxon>
        <taxon>Campylobacterota</taxon>
        <taxon>Epsilonproteobacteria</taxon>
        <taxon>Campylobacterales</taxon>
        <taxon>Campylobacteraceae</taxon>
        <taxon>Campylobacter</taxon>
    </lineage>
</organism>
<reference evidence="7 8" key="1">
    <citation type="submission" date="2018-08" db="EMBL/GenBank/DDBJ databases">
        <title>Survival mechanisms of Campylobacter hepaticus identified by genomic analysis and comparative transcriptomic analysis of in vivo and in vitro derived bacteria.</title>
        <authorList>
            <person name="Van T.T.H."/>
            <person name="Moore R.J."/>
        </authorList>
    </citation>
    <scope>NUCLEOTIDE SEQUENCE [LARGE SCALE GENOMIC DNA]</scope>
    <source>
        <strain evidence="7 8">54L</strain>
    </source>
</reference>
<comment type="subcellular location">
    <subcellularLocation>
        <location evidence="1">Membrane</location>
        <topology evidence="1">Lipid-anchor</topology>
    </subcellularLocation>
</comment>
<comment type="caution">
    <text evidence="7">The sequence shown here is derived from an EMBL/GenBank/DDBJ whole genome shotgun (WGS) entry which is preliminary data.</text>
</comment>
<evidence type="ECO:0000256" key="3">
    <source>
        <dbReference type="ARBA" id="ARBA00022729"/>
    </source>
</evidence>
<evidence type="ECO:0000313" key="7">
    <source>
        <dbReference type="EMBL" id="RQD88339.1"/>
    </source>
</evidence>
<dbReference type="AlphaFoldDB" id="A0A424Z2E7"/>
<dbReference type="Proteomes" id="UP000286095">
    <property type="component" value="Unassembled WGS sequence"/>
</dbReference>
<keyword evidence="4" id="KW-0472">Membrane</keyword>
<evidence type="ECO:0000256" key="2">
    <source>
        <dbReference type="ARBA" id="ARBA00008973"/>
    </source>
</evidence>
<dbReference type="InterPro" id="IPR004872">
    <property type="entry name" value="Lipoprotein_NlpA"/>
</dbReference>
<name>A0A424Z2E7_9BACT</name>
<dbReference type="PANTHER" id="PTHR30429">
    <property type="entry name" value="D-METHIONINE-BINDING LIPOPROTEIN METQ"/>
    <property type="match status" value="1"/>
</dbReference>
<evidence type="ECO:0000256" key="4">
    <source>
        <dbReference type="ARBA" id="ARBA00023136"/>
    </source>
</evidence>
<dbReference type="Pfam" id="PF03180">
    <property type="entry name" value="Lipoprotein_9"/>
    <property type="match status" value="1"/>
</dbReference>
<dbReference type="EMBL" id="QURW01000003">
    <property type="protein sequence ID" value="RQD88339.1"/>
    <property type="molecule type" value="Genomic_DNA"/>
</dbReference>
<evidence type="ECO:0000256" key="6">
    <source>
        <dbReference type="ARBA" id="ARBA00023288"/>
    </source>
</evidence>
<gene>
    <name evidence="7" type="ORF">DZD40_01880</name>
</gene>
<keyword evidence="3" id="KW-0732">Signal</keyword>
<evidence type="ECO:0000256" key="5">
    <source>
        <dbReference type="ARBA" id="ARBA00023139"/>
    </source>
</evidence>
<dbReference type="RefSeq" id="WP_124133998.1">
    <property type="nucleotide sequence ID" value="NZ_QURW01000003.1"/>
</dbReference>
<accession>A0A424Z2E7</accession>
<proteinExistence type="inferred from homology"/>
<keyword evidence="6" id="KW-0449">Lipoprotein</keyword>
<dbReference type="SUPFAM" id="SSF53850">
    <property type="entry name" value="Periplasmic binding protein-like II"/>
    <property type="match status" value="1"/>
</dbReference>